<comment type="caution">
    <text evidence="1">The sequence shown here is derived from an EMBL/GenBank/DDBJ whole genome shotgun (WGS) entry which is preliminary data.</text>
</comment>
<name>A0A8J4YKI0_CHIOP</name>
<dbReference type="AlphaFoldDB" id="A0A8J4YKI0"/>
<protein>
    <submittedName>
        <fullName evidence="1">Uncharacterized protein</fullName>
    </submittedName>
</protein>
<accession>A0A8J4YKI0</accession>
<reference evidence="1" key="1">
    <citation type="submission" date="2020-07" db="EMBL/GenBank/DDBJ databases">
        <title>The High-quality genome of the commercially important snow crab, Chionoecetes opilio.</title>
        <authorList>
            <person name="Jeong J.-H."/>
            <person name="Ryu S."/>
        </authorList>
    </citation>
    <scope>NUCLEOTIDE SEQUENCE</scope>
    <source>
        <strain evidence="1">MADBK_172401_WGS</strain>
        <tissue evidence="1">Digestive gland</tissue>
    </source>
</reference>
<dbReference type="Proteomes" id="UP000770661">
    <property type="component" value="Unassembled WGS sequence"/>
</dbReference>
<gene>
    <name evidence="1" type="ORF">GWK47_004819</name>
</gene>
<proteinExistence type="predicted"/>
<sequence>MALSEVNSPPSRCRSPPPSVSFLMSAAPPWDISLGDPSVPPPWSNIVPTPSPQPWINQTSRVLDVAPPAWDRSHNTRAHLHRLQHHARPDQNSVHRYLELSPIGILGDIGKCSYFRRQFQFLILK</sequence>
<evidence type="ECO:0000313" key="1">
    <source>
        <dbReference type="EMBL" id="KAG0725094.1"/>
    </source>
</evidence>
<keyword evidence="2" id="KW-1185">Reference proteome</keyword>
<evidence type="ECO:0000313" key="2">
    <source>
        <dbReference type="Proteomes" id="UP000770661"/>
    </source>
</evidence>
<organism evidence="1 2">
    <name type="scientific">Chionoecetes opilio</name>
    <name type="common">Atlantic snow crab</name>
    <name type="synonym">Cancer opilio</name>
    <dbReference type="NCBI Taxonomy" id="41210"/>
    <lineage>
        <taxon>Eukaryota</taxon>
        <taxon>Metazoa</taxon>
        <taxon>Ecdysozoa</taxon>
        <taxon>Arthropoda</taxon>
        <taxon>Crustacea</taxon>
        <taxon>Multicrustacea</taxon>
        <taxon>Malacostraca</taxon>
        <taxon>Eumalacostraca</taxon>
        <taxon>Eucarida</taxon>
        <taxon>Decapoda</taxon>
        <taxon>Pleocyemata</taxon>
        <taxon>Brachyura</taxon>
        <taxon>Eubrachyura</taxon>
        <taxon>Majoidea</taxon>
        <taxon>Majidae</taxon>
        <taxon>Chionoecetes</taxon>
    </lineage>
</organism>
<dbReference type="EMBL" id="JACEEZ010006004">
    <property type="protein sequence ID" value="KAG0725094.1"/>
    <property type="molecule type" value="Genomic_DNA"/>
</dbReference>